<accession>G9XTP5</accession>
<reference evidence="1 2" key="1">
    <citation type="submission" date="2011-08" db="EMBL/GenBank/DDBJ databases">
        <authorList>
            <person name="Weinstock G."/>
            <person name="Sodergren E."/>
            <person name="Clifton S."/>
            <person name="Fulton L."/>
            <person name="Fulton B."/>
            <person name="Courtney L."/>
            <person name="Fronick C."/>
            <person name="Harrison M."/>
            <person name="Strong C."/>
            <person name="Farmer C."/>
            <person name="Delahaunty K."/>
            <person name="Markovic C."/>
            <person name="Hall O."/>
            <person name="Minx P."/>
            <person name="Tomlinson C."/>
            <person name="Mitreva M."/>
            <person name="Hou S."/>
            <person name="Chen J."/>
            <person name="Wollam A."/>
            <person name="Pepin K.H."/>
            <person name="Johnson M."/>
            <person name="Bhonagiri V."/>
            <person name="Zhang X."/>
            <person name="Suruliraj S."/>
            <person name="Warren W."/>
            <person name="Chinwalla A."/>
            <person name="Mardis E.R."/>
            <person name="Wilson R.K."/>
        </authorList>
    </citation>
    <scope>NUCLEOTIDE SEQUENCE [LARGE SCALE GENOMIC DNA]</scope>
    <source>
        <strain evidence="1 2">DP7</strain>
    </source>
</reference>
<organism evidence="1 2">
    <name type="scientific">Desulfitobacterium hafniense DP7</name>
    <dbReference type="NCBI Taxonomy" id="537010"/>
    <lineage>
        <taxon>Bacteria</taxon>
        <taxon>Bacillati</taxon>
        <taxon>Bacillota</taxon>
        <taxon>Clostridia</taxon>
        <taxon>Eubacteriales</taxon>
        <taxon>Desulfitobacteriaceae</taxon>
        <taxon>Desulfitobacterium</taxon>
    </lineage>
</organism>
<evidence type="ECO:0000313" key="1">
    <source>
        <dbReference type="EMBL" id="EHL04973.1"/>
    </source>
</evidence>
<dbReference type="Proteomes" id="UP000004416">
    <property type="component" value="Unassembled WGS sequence"/>
</dbReference>
<protein>
    <submittedName>
        <fullName evidence="1">Uncharacterized protein</fullName>
    </submittedName>
</protein>
<proteinExistence type="predicted"/>
<comment type="caution">
    <text evidence="1">The sequence shown here is derived from an EMBL/GenBank/DDBJ whole genome shotgun (WGS) entry which is preliminary data.</text>
</comment>
<dbReference type="EMBL" id="AFZX01000113">
    <property type="protein sequence ID" value="EHL04973.1"/>
    <property type="molecule type" value="Genomic_DNA"/>
</dbReference>
<evidence type="ECO:0000313" key="2">
    <source>
        <dbReference type="Proteomes" id="UP000004416"/>
    </source>
</evidence>
<gene>
    <name evidence="1" type="ORF">HMPREF0322_04352</name>
</gene>
<dbReference type="HOGENOM" id="CLU_2733442_0_0_9"/>
<name>G9XTP5_DESHA</name>
<dbReference type="AlphaFoldDB" id="G9XTP5"/>
<sequence>MSKSQKEYRKRYSFLAINCYNETTLKLPGGEKVGPQQCSDQNPLCDIIGRYFGGFAAYECSLDLDDSAKAS</sequence>